<dbReference type="GO" id="GO:0046872">
    <property type="term" value="F:metal ion binding"/>
    <property type="evidence" value="ECO:0007669"/>
    <property type="project" value="UniProtKB-KW"/>
</dbReference>
<dbReference type="GO" id="GO:0046103">
    <property type="term" value="P:inosine biosynthetic process"/>
    <property type="evidence" value="ECO:0007669"/>
    <property type="project" value="TreeGrafter"/>
</dbReference>
<dbReference type="AlphaFoldDB" id="A0AAE3DTT2"/>
<dbReference type="GO" id="GO:0005829">
    <property type="term" value="C:cytosol"/>
    <property type="evidence" value="ECO:0007669"/>
    <property type="project" value="TreeGrafter"/>
</dbReference>
<evidence type="ECO:0000256" key="4">
    <source>
        <dbReference type="ARBA" id="ARBA00022723"/>
    </source>
</evidence>
<dbReference type="GO" id="GO:0004000">
    <property type="term" value="F:adenosine deaminase activity"/>
    <property type="evidence" value="ECO:0007669"/>
    <property type="project" value="TreeGrafter"/>
</dbReference>
<dbReference type="GO" id="GO:0006154">
    <property type="term" value="P:adenosine catabolic process"/>
    <property type="evidence" value="ECO:0007669"/>
    <property type="project" value="TreeGrafter"/>
</dbReference>
<gene>
    <name evidence="8" type="primary">add</name>
    <name evidence="8" type="ORF">LKD71_11005</name>
</gene>
<comment type="similarity">
    <text evidence="2">Belongs to the metallo-dependent hydrolases superfamily. Adenosine and AMP deaminases family.</text>
</comment>
<keyword evidence="5 8" id="KW-0378">Hydrolase</keyword>
<dbReference type="Proteomes" id="UP001197875">
    <property type="component" value="Unassembled WGS sequence"/>
</dbReference>
<evidence type="ECO:0000256" key="2">
    <source>
        <dbReference type="ARBA" id="ARBA00006676"/>
    </source>
</evidence>
<dbReference type="EMBL" id="JAJEPR010000018">
    <property type="protein sequence ID" value="MCC2190329.1"/>
    <property type="molecule type" value="Genomic_DNA"/>
</dbReference>
<dbReference type="GO" id="GO:0043103">
    <property type="term" value="P:hypoxanthine salvage"/>
    <property type="evidence" value="ECO:0007669"/>
    <property type="project" value="TreeGrafter"/>
</dbReference>
<comment type="cofactor">
    <cofactor evidence="1">
        <name>Zn(2+)</name>
        <dbReference type="ChEBI" id="CHEBI:29105"/>
    </cofactor>
</comment>
<dbReference type="SUPFAM" id="SSF51556">
    <property type="entry name" value="Metallo-dependent hydrolases"/>
    <property type="match status" value="1"/>
</dbReference>
<reference evidence="8 9" key="1">
    <citation type="submission" date="2021-10" db="EMBL/GenBank/DDBJ databases">
        <title>Anaerobic single-cell dispensing facilitates the cultivation of human gut bacteria.</title>
        <authorList>
            <person name="Afrizal A."/>
        </authorList>
    </citation>
    <scope>NUCLEOTIDE SEQUENCE [LARGE SCALE GENOMIC DNA]</scope>
    <source>
        <strain evidence="8 9">CLA-AA-H277</strain>
    </source>
</reference>
<keyword evidence="6" id="KW-0862">Zinc</keyword>
<name>A0AAE3DTT2_9FIRM</name>
<evidence type="ECO:0000256" key="3">
    <source>
        <dbReference type="ARBA" id="ARBA00012784"/>
    </source>
</evidence>
<dbReference type="Gene3D" id="3.20.20.140">
    <property type="entry name" value="Metal-dependent hydrolases"/>
    <property type="match status" value="1"/>
</dbReference>
<dbReference type="InterPro" id="IPR006330">
    <property type="entry name" value="Ado/ade_deaminase"/>
</dbReference>
<evidence type="ECO:0000256" key="1">
    <source>
        <dbReference type="ARBA" id="ARBA00001947"/>
    </source>
</evidence>
<dbReference type="PANTHER" id="PTHR11409">
    <property type="entry name" value="ADENOSINE DEAMINASE"/>
    <property type="match status" value="1"/>
</dbReference>
<comment type="caution">
    <text evidence="8">The sequence shown here is derived from an EMBL/GenBank/DDBJ whole genome shotgun (WGS) entry which is preliminary data.</text>
</comment>
<dbReference type="NCBIfam" id="TIGR01430">
    <property type="entry name" value="aden_deam"/>
    <property type="match status" value="1"/>
</dbReference>
<keyword evidence="4" id="KW-0479">Metal-binding</keyword>
<evidence type="ECO:0000256" key="6">
    <source>
        <dbReference type="ARBA" id="ARBA00022833"/>
    </source>
</evidence>
<keyword evidence="9" id="KW-1185">Reference proteome</keyword>
<dbReference type="InterPro" id="IPR032466">
    <property type="entry name" value="Metal_Hydrolase"/>
</dbReference>
<dbReference type="Pfam" id="PF00962">
    <property type="entry name" value="A_deaminase"/>
    <property type="match status" value="1"/>
</dbReference>
<dbReference type="PANTHER" id="PTHR11409:SF43">
    <property type="entry name" value="ADENOSINE DEAMINASE"/>
    <property type="match status" value="1"/>
</dbReference>
<evidence type="ECO:0000259" key="7">
    <source>
        <dbReference type="Pfam" id="PF00962"/>
    </source>
</evidence>
<evidence type="ECO:0000313" key="8">
    <source>
        <dbReference type="EMBL" id="MCC2190329.1"/>
    </source>
</evidence>
<accession>A0AAE3DTT2</accession>
<proteinExistence type="inferred from homology"/>
<protein>
    <recommendedName>
        <fullName evidence="3">adenosine deaminase</fullName>
        <ecNumber evidence="3">3.5.4.4</ecNumber>
    </recommendedName>
</protein>
<dbReference type="RefSeq" id="WP_178044771.1">
    <property type="nucleotide sequence ID" value="NZ_JAJEPR010000018.1"/>
</dbReference>
<dbReference type="InterPro" id="IPR001365">
    <property type="entry name" value="A_deaminase_dom"/>
</dbReference>
<feature type="domain" description="Adenosine deaminase" evidence="7">
    <location>
        <begin position="10"/>
        <end position="323"/>
    </location>
</feature>
<evidence type="ECO:0000313" key="9">
    <source>
        <dbReference type="Proteomes" id="UP001197875"/>
    </source>
</evidence>
<sequence>MEKEKLKSMPKVELHCHLDGSLSRSFISQELGREVDPTELQVAYGCRSLKEYLEKFDLPVQCLQSEKSMRKAGYDFIRSVAAENMKYVEVRFAPLFSAHEGFSTEQVIEALLNGLEDGRKDFGTESNIIVCAMRHQSEEDNLAMFRAARNFLGEGVCCGDLAGDEAAWPMKNFVYLFGEAKQLGLPFVIHAGECGSAENIREAVECGARRIGHGIAMKGHPDIIKLVKDTRTGVEMCPISNLQTKAVEGPEDYPMREFLDNGLLVTVNTDNRTVSNTSISRELGFIQETYGIRDDELKLMMENAVRVSFAGDSVKDRILKEIRAFG</sequence>
<organism evidence="8 9">
    <name type="scientific">Fusicatenibacter faecihominis</name>
    <dbReference type="NCBI Taxonomy" id="2881276"/>
    <lineage>
        <taxon>Bacteria</taxon>
        <taxon>Bacillati</taxon>
        <taxon>Bacillota</taxon>
        <taxon>Clostridia</taxon>
        <taxon>Lachnospirales</taxon>
        <taxon>Lachnospiraceae</taxon>
        <taxon>Fusicatenibacter</taxon>
    </lineage>
</organism>
<dbReference type="EC" id="3.5.4.4" evidence="3"/>
<evidence type="ECO:0000256" key="5">
    <source>
        <dbReference type="ARBA" id="ARBA00022801"/>
    </source>
</evidence>